<dbReference type="SUPFAM" id="SSF47384">
    <property type="entry name" value="Homodimeric domain of signal transducing histidine kinase"/>
    <property type="match status" value="1"/>
</dbReference>
<evidence type="ECO:0000256" key="2">
    <source>
        <dbReference type="ARBA" id="ARBA00012438"/>
    </source>
</evidence>
<proteinExistence type="predicted"/>
<dbReference type="Gene3D" id="3.40.190.10">
    <property type="entry name" value="Periplasmic binding protein-like II"/>
    <property type="match status" value="3"/>
</dbReference>
<evidence type="ECO:0000256" key="1">
    <source>
        <dbReference type="ARBA" id="ARBA00000085"/>
    </source>
</evidence>
<comment type="caution">
    <text evidence="8">The sequence shown here is derived from an EMBL/GenBank/DDBJ whole genome shotgun (WGS) entry which is preliminary data.</text>
</comment>
<organism evidence="8 9">
    <name type="scientific">Trinickia terrae</name>
    <dbReference type="NCBI Taxonomy" id="2571161"/>
    <lineage>
        <taxon>Bacteria</taxon>
        <taxon>Pseudomonadati</taxon>
        <taxon>Pseudomonadota</taxon>
        <taxon>Betaproteobacteria</taxon>
        <taxon>Burkholderiales</taxon>
        <taxon>Burkholderiaceae</taxon>
        <taxon>Trinickia</taxon>
    </lineage>
</organism>
<gene>
    <name evidence="8" type="ORF">FAZ69_06535</name>
</gene>
<dbReference type="InterPro" id="IPR036097">
    <property type="entry name" value="HisK_dim/P_sf"/>
</dbReference>
<dbReference type="Proteomes" id="UP000305539">
    <property type="component" value="Unassembled WGS sequence"/>
</dbReference>
<keyword evidence="5" id="KW-0472">Membrane</keyword>
<keyword evidence="3 6" id="KW-0732">Signal</keyword>
<keyword evidence="5" id="KW-1133">Transmembrane helix</keyword>
<protein>
    <recommendedName>
        <fullName evidence="2">histidine kinase</fullName>
        <ecNumber evidence="2">2.7.13.3</ecNumber>
    </recommendedName>
</protein>
<dbReference type="OrthoDB" id="9796305at2"/>
<evidence type="ECO:0000313" key="9">
    <source>
        <dbReference type="Proteomes" id="UP000305539"/>
    </source>
</evidence>
<evidence type="ECO:0000256" key="3">
    <source>
        <dbReference type="ARBA" id="ARBA00022729"/>
    </source>
</evidence>
<feature type="chain" id="PRO_5020893337" description="histidine kinase" evidence="6">
    <location>
        <begin position="34"/>
        <end position="501"/>
    </location>
</feature>
<sequence length="501" mass="54494">MRLALSERLLACVRVIAATAAILAMMLAGAAHAGPAQTPHPPHTLPAPEAPPRAKLLELASQLAPARFPAHLSAADAAWLRERGAIIVGMWGDDYAPIQFRPDESTVKGIAADYLVLLGNALQTPVRARWFANRAEAVPSWLRAGVVSRWAAGAAQDMGDSPLALTEAERAWIAAHPVVRVGVDTDSAPYTFIDSHGAFAGMFADLLKLISHRTGLRFEAVPRNTIDALEGDLKSGRTSLVTTLAPTPERKRFLAFIDDVTPMAWALVARRDDTSITGLRSLRDKRLALVSGHGLTNELSANHPEIHLVFAPTATEAIRLVAQDKADASLQTMAAANLAIERYLSDPLRIAATLSDAPASARFGVTNASPELLDILDKALAGMAPAERAIIASKWLMSTDYRASIWESVRYWVFRWLPWAAGGLALIVGWNSLLQYQIRRRKQLERELRLAKDTAERASVEKSDFLAVMSHEIRTPMSAVVGLLEMANRRARRRSSMSAST</sequence>
<keyword evidence="9" id="KW-1185">Reference proteome</keyword>
<feature type="coiled-coil region" evidence="4">
    <location>
        <begin position="434"/>
        <end position="461"/>
    </location>
</feature>
<dbReference type="SMART" id="SM00062">
    <property type="entry name" value="PBPb"/>
    <property type="match status" value="1"/>
</dbReference>
<dbReference type="AlphaFoldDB" id="A0A4V5PJE1"/>
<evidence type="ECO:0000256" key="5">
    <source>
        <dbReference type="SAM" id="Phobius"/>
    </source>
</evidence>
<dbReference type="Pfam" id="PF00512">
    <property type="entry name" value="HisKA"/>
    <property type="match status" value="1"/>
</dbReference>
<dbReference type="PANTHER" id="PTHR35936">
    <property type="entry name" value="MEMBRANE-BOUND LYTIC MUREIN TRANSGLYCOSYLASE F"/>
    <property type="match status" value="1"/>
</dbReference>
<dbReference type="CDD" id="cd13707">
    <property type="entry name" value="PBP2_BvgS_D2"/>
    <property type="match status" value="1"/>
</dbReference>
<dbReference type="CDD" id="cd00082">
    <property type="entry name" value="HisKA"/>
    <property type="match status" value="1"/>
</dbReference>
<dbReference type="InterPro" id="IPR001638">
    <property type="entry name" value="Solute-binding_3/MltF_N"/>
</dbReference>
<feature type="domain" description="Solute-binding protein family 3/N-terminal" evidence="7">
    <location>
        <begin position="178"/>
        <end position="398"/>
    </location>
</feature>
<comment type="catalytic activity">
    <reaction evidence="1">
        <text>ATP + protein L-histidine = ADP + protein N-phospho-L-histidine.</text>
        <dbReference type="EC" id="2.7.13.3"/>
    </reaction>
</comment>
<dbReference type="PANTHER" id="PTHR35936:SF38">
    <property type="entry name" value="GLUTAMINE-BINDING PERIPLASMIC PROTEIN"/>
    <property type="match status" value="1"/>
</dbReference>
<name>A0A4V5PJE1_9BURK</name>
<dbReference type="InterPro" id="IPR049871">
    <property type="entry name" value="BvgS-like_periplasmic2"/>
</dbReference>
<keyword evidence="4" id="KW-0175">Coiled coil</keyword>
<evidence type="ECO:0000313" key="8">
    <source>
        <dbReference type="EMBL" id="TKC91020.1"/>
    </source>
</evidence>
<reference evidence="8 9" key="1">
    <citation type="submission" date="2019-04" db="EMBL/GenBank/DDBJ databases">
        <title>Trinickia sp. 7GSK02, isolated from subtropical forest soil.</title>
        <authorList>
            <person name="Gao Z.-H."/>
            <person name="Qiu L.-H."/>
        </authorList>
    </citation>
    <scope>NUCLEOTIDE SEQUENCE [LARGE SCALE GENOMIC DNA]</scope>
    <source>
        <strain evidence="8 9">7GSK02</strain>
    </source>
</reference>
<dbReference type="Pfam" id="PF00497">
    <property type="entry name" value="SBP_bac_3"/>
    <property type="match status" value="1"/>
</dbReference>
<accession>A0A4V5PJE1</accession>
<dbReference type="InterPro" id="IPR003661">
    <property type="entry name" value="HisK_dim/P_dom"/>
</dbReference>
<keyword evidence="5" id="KW-0812">Transmembrane</keyword>
<dbReference type="Gene3D" id="1.10.287.130">
    <property type="match status" value="1"/>
</dbReference>
<evidence type="ECO:0000256" key="4">
    <source>
        <dbReference type="SAM" id="Coils"/>
    </source>
</evidence>
<dbReference type="EMBL" id="SWJE01000003">
    <property type="protein sequence ID" value="TKC91020.1"/>
    <property type="molecule type" value="Genomic_DNA"/>
</dbReference>
<dbReference type="EC" id="2.7.13.3" evidence="2"/>
<dbReference type="GO" id="GO:0000155">
    <property type="term" value="F:phosphorelay sensor kinase activity"/>
    <property type="evidence" value="ECO:0007669"/>
    <property type="project" value="InterPro"/>
</dbReference>
<evidence type="ECO:0000259" key="7">
    <source>
        <dbReference type="SMART" id="SM00062"/>
    </source>
</evidence>
<feature type="signal peptide" evidence="6">
    <location>
        <begin position="1"/>
        <end position="33"/>
    </location>
</feature>
<dbReference type="SUPFAM" id="SSF53850">
    <property type="entry name" value="Periplasmic binding protein-like II"/>
    <property type="match status" value="1"/>
</dbReference>
<evidence type="ECO:0000256" key="6">
    <source>
        <dbReference type="SAM" id="SignalP"/>
    </source>
</evidence>
<feature type="transmembrane region" description="Helical" evidence="5">
    <location>
        <begin position="416"/>
        <end position="434"/>
    </location>
</feature>